<organism evidence="3 4">
    <name type="scientific">Pisolithus tinctorius Marx 270</name>
    <dbReference type="NCBI Taxonomy" id="870435"/>
    <lineage>
        <taxon>Eukaryota</taxon>
        <taxon>Fungi</taxon>
        <taxon>Dikarya</taxon>
        <taxon>Basidiomycota</taxon>
        <taxon>Agaricomycotina</taxon>
        <taxon>Agaricomycetes</taxon>
        <taxon>Agaricomycetidae</taxon>
        <taxon>Boletales</taxon>
        <taxon>Sclerodermatineae</taxon>
        <taxon>Pisolithaceae</taxon>
        <taxon>Pisolithus</taxon>
    </lineage>
</organism>
<keyword evidence="1" id="KW-1133">Transmembrane helix</keyword>
<proteinExistence type="predicted"/>
<dbReference type="HOGENOM" id="CLU_1220118_0_0_1"/>
<dbReference type="Pfam" id="PF20152">
    <property type="entry name" value="DUF6534"/>
    <property type="match status" value="1"/>
</dbReference>
<evidence type="ECO:0000313" key="4">
    <source>
        <dbReference type="Proteomes" id="UP000054217"/>
    </source>
</evidence>
<reference evidence="3 4" key="1">
    <citation type="submission" date="2014-04" db="EMBL/GenBank/DDBJ databases">
        <authorList>
            <consortium name="DOE Joint Genome Institute"/>
            <person name="Kuo A."/>
            <person name="Kohler A."/>
            <person name="Costa M.D."/>
            <person name="Nagy L.G."/>
            <person name="Floudas D."/>
            <person name="Copeland A."/>
            <person name="Barry K.W."/>
            <person name="Cichocki N."/>
            <person name="Veneault-Fourrey C."/>
            <person name="LaButti K."/>
            <person name="Lindquist E.A."/>
            <person name="Lipzen A."/>
            <person name="Lundell T."/>
            <person name="Morin E."/>
            <person name="Murat C."/>
            <person name="Sun H."/>
            <person name="Tunlid A."/>
            <person name="Henrissat B."/>
            <person name="Grigoriev I.V."/>
            <person name="Hibbett D.S."/>
            <person name="Martin F."/>
            <person name="Nordberg H.P."/>
            <person name="Cantor M.N."/>
            <person name="Hua S.X."/>
        </authorList>
    </citation>
    <scope>NUCLEOTIDE SEQUENCE [LARGE SCALE GENOMIC DNA]</scope>
    <source>
        <strain evidence="3 4">Marx 270</strain>
    </source>
</reference>
<feature type="domain" description="DUF6534" evidence="2">
    <location>
        <begin position="112"/>
        <end position="198"/>
    </location>
</feature>
<name>A0A0C3PRP7_PISTI</name>
<dbReference type="Proteomes" id="UP000054217">
    <property type="component" value="Unassembled WGS sequence"/>
</dbReference>
<dbReference type="PANTHER" id="PTHR40465">
    <property type="entry name" value="CHROMOSOME 1, WHOLE GENOME SHOTGUN SEQUENCE"/>
    <property type="match status" value="1"/>
</dbReference>
<feature type="transmembrane region" description="Helical" evidence="1">
    <location>
        <begin position="140"/>
        <end position="169"/>
    </location>
</feature>
<evidence type="ECO:0000313" key="3">
    <source>
        <dbReference type="EMBL" id="KIO11284.1"/>
    </source>
</evidence>
<evidence type="ECO:0000259" key="2">
    <source>
        <dbReference type="Pfam" id="PF20152"/>
    </source>
</evidence>
<accession>A0A0C3PRP7</accession>
<feature type="non-terminal residue" evidence="3">
    <location>
        <position position="1"/>
    </location>
</feature>
<gene>
    <name evidence="3" type="ORF">M404DRAFT_994963</name>
</gene>
<dbReference type="AlphaFoldDB" id="A0A0C3PRP7"/>
<protein>
    <recommendedName>
        <fullName evidence="2">DUF6534 domain-containing protein</fullName>
    </recommendedName>
</protein>
<dbReference type="PANTHER" id="PTHR40465:SF1">
    <property type="entry name" value="DUF6534 DOMAIN-CONTAINING PROTEIN"/>
    <property type="match status" value="1"/>
</dbReference>
<keyword evidence="1" id="KW-0812">Transmembrane</keyword>
<dbReference type="EMBL" id="KN831950">
    <property type="protein sequence ID" value="KIO11284.1"/>
    <property type="molecule type" value="Genomic_DNA"/>
</dbReference>
<dbReference type="InParanoid" id="A0A0C3PRP7"/>
<feature type="transmembrane region" description="Helical" evidence="1">
    <location>
        <begin position="100"/>
        <end position="119"/>
    </location>
</feature>
<reference evidence="4" key="2">
    <citation type="submission" date="2015-01" db="EMBL/GenBank/DDBJ databases">
        <title>Evolutionary Origins and Diversification of the Mycorrhizal Mutualists.</title>
        <authorList>
            <consortium name="DOE Joint Genome Institute"/>
            <consortium name="Mycorrhizal Genomics Consortium"/>
            <person name="Kohler A."/>
            <person name="Kuo A."/>
            <person name="Nagy L.G."/>
            <person name="Floudas D."/>
            <person name="Copeland A."/>
            <person name="Barry K.W."/>
            <person name="Cichocki N."/>
            <person name="Veneault-Fourrey C."/>
            <person name="LaButti K."/>
            <person name="Lindquist E.A."/>
            <person name="Lipzen A."/>
            <person name="Lundell T."/>
            <person name="Morin E."/>
            <person name="Murat C."/>
            <person name="Riley R."/>
            <person name="Ohm R."/>
            <person name="Sun H."/>
            <person name="Tunlid A."/>
            <person name="Henrissat B."/>
            <person name="Grigoriev I.V."/>
            <person name="Hibbett D.S."/>
            <person name="Martin F."/>
        </authorList>
    </citation>
    <scope>NUCLEOTIDE SEQUENCE [LARGE SCALE GENOMIC DNA]</scope>
    <source>
        <strain evidence="4">Marx 270</strain>
    </source>
</reference>
<feature type="transmembrane region" description="Helical" evidence="1">
    <location>
        <begin position="35"/>
        <end position="58"/>
    </location>
</feature>
<keyword evidence="4" id="KW-1185">Reference proteome</keyword>
<dbReference type="OrthoDB" id="3190888at2759"/>
<sequence>LLQLVRTALLTAGIWQVAVVDYEQSQLQVFIPTSLATVIILSAPIAFLVQATFSVLLYRLSRRPILFTIHLFLTASRFVLHIAIGVASYGTRNTGELVQQWYWCIVAILILSIICDTFVTASLTHRLKIQKIDFTQLSQVIDLIIVFTFATGLLTSAAELTTVVCLWALPGNCTWMSLWIAVSGLYTVSFLAALNQRGHFCQLLPGHDCGCTNRTEGNAQEKSSSDC</sequence>
<dbReference type="InterPro" id="IPR045339">
    <property type="entry name" value="DUF6534"/>
</dbReference>
<feature type="transmembrane region" description="Helical" evidence="1">
    <location>
        <begin position="65"/>
        <end position="88"/>
    </location>
</feature>
<evidence type="ECO:0000256" key="1">
    <source>
        <dbReference type="SAM" id="Phobius"/>
    </source>
</evidence>
<feature type="transmembrane region" description="Helical" evidence="1">
    <location>
        <begin position="175"/>
        <end position="194"/>
    </location>
</feature>
<keyword evidence="1" id="KW-0472">Membrane</keyword>